<dbReference type="OrthoDB" id="9792527at2"/>
<dbReference type="Pfam" id="PF01638">
    <property type="entry name" value="HxlR"/>
    <property type="match status" value="1"/>
</dbReference>
<dbReference type="Proteomes" id="UP000034196">
    <property type="component" value="Unassembled WGS sequence"/>
</dbReference>
<dbReference type="InterPro" id="IPR036390">
    <property type="entry name" value="WH_DNA-bd_sf"/>
</dbReference>
<dbReference type="SUPFAM" id="SSF55718">
    <property type="entry name" value="SCP-like"/>
    <property type="match status" value="1"/>
</dbReference>
<accession>A0A1J4NS39</accession>
<dbReference type="PANTHER" id="PTHR33204">
    <property type="entry name" value="TRANSCRIPTIONAL REGULATOR, MARR FAMILY"/>
    <property type="match status" value="1"/>
</dbReference>
<dbReference type="EMBL" id="LAVA02000089">
    <property type="protein sequence ID" value="OIJ64061.1"/>
    <property type="molecule type" value="Genomic_DNA"/>
</dbReference>
<name>A0A1J4NS39_9ACTN</name>
<dbReference type="PROSITE" id="PS51118">
    <property type="entry name" value="HTH_HXLR"/>
    <property type="match status" value="1"/>
</dbReference>
<organism evidence="5 6">
    <name type="scientific">Streptomyces mangrovisoli</name>
    <dbReference type="NCBI Taxonomy" id="1428628"/>
    <lineage>
        <taxon>Bacteria</taxon>
        <taxon>Bacillati</taxon>
        <taxon>Actinomycetota</taxon>
        <taxon>Actinomycetes</taxon>
        <taxon>Kitasatosporales</taxon>
        <taxon>Streptomycetaceae</taxon>
        <taxon>Streptomyces</taxon>
    </lineage>
</organism>
<keyword evidence="2" id="KW-0238">DNA-binding</keyword>
<gene>
    <name evidence="5" type="ORF">WN71_030940</name>
</gene>
<evidence type="ECO:0000259" key="4">
    <source>
        <dbReference type="PROSITE" id="PS51118"/>
    </source>
</evidence>
<comment type="caution">
    <text evidence="5">The sequence shown here is derived from an EMBL/GenBank/DDBJ whole genome shotgun (WGS) entry which is preliminary data.</text>
</comment>
<dbReference type="InterPro" id="IPR002577">
    <property type="entry name" value="HTH_HxlR"/>
</dbReference>
<evidence type="ECO:0000256" key="3">
    <source>
        <dbReference type="ARBA" id="ARBA00023163"/>
    </source>
</evidence>
<keyword evidence="1" id="KW-0805">Transcription regulation</keyword>
<evidence type="ECO:0000313" key="6">
    <source>
        <dbReference type="Proteomes" id="UP000034196"/>
    </source>
</evidence>
<keyword evidence="6" id="KW-1185">Reference proteome</keyword>
<proteinExistence type="predicted"/>
<keyword evidence="3" id="KW-0804">Transcription</keyword>
<evidence type="ECO:0000256" key="2">
    <source>
        <dbReference type="ARBA" id="ARBA00023125"/>
    </source>
</evidence>
<evidence type="ECO:0000313" key="5">
    <source>
        <dbReference type="EMBL" id="OIJ64061.1"/>
    </source>
</evidence>
<dbReference type="AlphaFoldDB" id="A0A1J4NS39"/>
<dbReference type="RefSeq" id="WP_046584385.1">
    <property type="nucleotide sequence ID" value="NZ_LAVA02000089.1"/>
</dbReference>
<dbReference type="InterPro" id="IPR036388">
    <property type="entry name" value="WH-like_DNA-bd_sf"/>
</dbReference>
<dbReference type="GO" id="GO:0003677">
    <property type="term" value="F:DNA binding"/>
    <property type="evidence" value="ECO:0007669"/>
    <property type="project" value="UniProtKB-KW"/>
</dbReference>
<reference evidence="5" key="1">
    <citation type="submission" date="2016-10" db="EMBL/GenBank/DDBJ databases">
        <title>Genome sequence of Streptomyces mangrovisoli MUSC 149.</title>
        <authorList>
            <person name="Lee L.-H."/>
            <person name="Ser H.-L."/>
        </authorList>
    </citation>
    <scope>NUCLEOTIDE SEQUENCE [LARGE SCALE GENOMIC DNA]</scope>
    <source>
        <strain evidence="5">MUSC 149</strain>
    </source>
</reference>
<dbReference type="InterPro" id="IPR036527">
    <property type="entry name" value="SCP2_sterol-bd_dom_sf"/>
</dbReference>
<dbReference type="STRING" id="1428628.WN71_030940"/>
<protein>
    <recommendedName>
        <fullName evidence="4">HTH hxlR-type domain-containing protein</fullName>
    </recommendedName>
</protein>
<evidence type="ECO:0000256" key="1">
    <source>
        <dbReference type="ARBA" id="ARBA00023015"/>
    </source>
</evidence>
<sequence length="224" mass="23965">MKSYRQYCAVARSLDVVGDRWVLLIVRELLALGPSRYSDLKRGLPGIATNLLADRLRAMEAEGLVERYDAPPPVAAVLFQLTDTGRELRGVLLALAQWGLRRMTSGPAPEDAVQPQWAALLGGLMLSDRLAPGTEAVVGIGCEGEGEGGEGEDLRVILWPGGFWIRRGRDPAADVTLTGAAQPIGAVLSGLLSPGEAEDQGLRITGRRQLLHDLVDATPATRPD</sequence>
<dbReference type="Gene3D" id="1.10.10.10">
    <property type="entry name" value="Winged helix-like DNA-binding domain superfamily/Winged helix DNA-binding domain"/>
    <property type="match status" value="1"/>
</dbReference>
<feature type="domain" description="HTH hxlR-type" evidence="4">
    <location>
        <begin position="8"/>
        <end position="107"/>
    </location>
</feature>
<dbReference type="SUPFAM" id="SSF46785">
    <property type="entry name" value="Winged helix' DNA-binding domain"/>
    <property type="match status" value="1"/>
</dbReference>
<dbReference type="PANTHER" id="PTHR33204:SF18">
    <property type="entry name" value="TRANSCRIPTIONAL REGULATORY PROTEIN"/>
    <property type="match status" value="1"/>
</dbReference>